<dbReference type="Proteomes" id="UP000198424">
    <property type="component" value="Unassembled WGS sequence"/>
</dbReference>
<evidence type="ECO:0000313" key="2">
    <source>
        <dbReference type="EMBL" id="OXA89429.1"/>
    </source>
</evidence>
<reference evidence="2 3" key="1">
    <citation type="submission" date="2016-11" db="EMBL/GenBank/DDBJ databases">
        <title>Whole genomes of Flavobacteriaceae.</title>
        <authorList>
            <person name="Stine C."/>
            <person name="Li C."/>
            <person name="Tadesse D."/>
        </authorList>
    </citation>
    <scope>NUCLEOTIDE SEQUENCE [LARGE SCALE GENOMIC DNA]</scope>
    <source>
        <strain evidence="2 3">ATCC 29551</strain>
    </source>
</reference>
<comment type="caution">
    <text evidence="2">The sequence shown here is derived from an EMBL/GenBank/DDBJ whole genome shotgun (WGS) entry which is preliminary data.</text>
</comment>
<dbReference type="Gene3D" id="3.40.33.10">
    <property type="entry name" value="CAP"/>
    <property type="match status" value="1"/>
</dbReference>
<dbReference type="InterPro" id="IPR035940">
    <property type="entry name" value="CAP_sf"/>
</dbReference>
<gene>
    <name evidence="2" type="ORF">B0A62_21090</name>
</gene>
<accession>A0ABX4C8P4</accession>
<dbReference type="EMBL" id="MUGY01000031">
    <property type="protein sequence ID" value="OXA89429.1"/>
    <property type="molecule type" value="Genomic_DNA"/>
</dbReference>
<keyword evidence="3" id="KW-1185">Reference proteome</keyword>
<dbReference type="InterPro" id="IPR014044">
    <property type="entry name" value="CAP_dom"/>
</dbReference>
<organism evidence="2 3">
    <name type="scientific">Flavobacterium hydatis</name>
    <name type="common">Cytophaga aquatilis</name>
    <dbReference type="NCBI Taxonomy" id="991"/>
    <lineage>
        <taxon>Bacteria</taxon>
        <taxon>Pseudomonadati</taxon>
        <taxon>Bacteroidota</taxon>
        <taxon>Flavobacteriia</taxon>
        <taxon>Flavobacteriales</taxon>
        <taxon>Flavobacteriaceae</taxon>
        <taxon>Flavobacterium</taxon>
    </lineage>
</organism>
<dbReference type="CDD" id="cd05379">
    <property type="entry name" value="CAP_bacterial"/>
    <property type="match status" value="1"/>
</dbReference>
<feature type="domain" description="SCP" evidence="1">
    <location>
        <begin position="53"/>
        <end position="158"/>
    </location>
</feature>
<dbReference type="SUPFAM" id="SSF55797">
    <property type="entry name" value="PR-1-like"/>
    <property type="match status" value="1"/>
</dbReference>
<dbReference type="PANTHER" id="PTHR31157:SF1">
    <property type="entry name" value="SCP DOMAIN-CONTAINING PROTEIN"/>
    <property type="match status" value="1"/>
</dbReference>
<proteinExistence type="predicted"/>
<protein>
    <recommendedName>
        <fullName evidence="1">SCP domain-containing protein</fullName>
    </recommendedName>
</protein>
<evidence type="ECO:0000259" key="1">
    <source>
        <dbReference type="Pfam" id="PF00188"/>
    </source>
</evidence>
<dbReference type="PANTHER" id="PTHR31157">
    <property type="entry name" value="SCP DOMAIN-CONTAINING PROTEIN"/>
    <property type="match status" value="1"/>
</dbReference>
<dbReference type="Pfam" id="PF00188">
    <property type="entry name" value="CAP"/>
    <property type="match status" value="1"/>
</dbReference>
<sequence>MAKNISLIISLITIVFTLHSCSNDSSNSNETTKPIPEIVIDYNYNSSELEVMDLINEYRTSIGLNTLEKINYVSVKSEEHNNYMITNNIVSHDDFVARSGDIIKVLGVIKVSENIAYNYNTPKAALDAWLASPEHKKNIIGDYTNFGISVTENPINGRKYYTNIFVKY</sequence>
<name>A0ABX4C8P4_FLAHY</name>
<evidence type="ECO:0000313" key="3">
    <source>
        <dbReference type="Proteomes" id="UP000198424"/>
    </source>
</evidence>